<dbReference type="InterPro" id="IPR029526">
    <property type="entry name" value="PGBD"/>
</dbReference>
<dbReference type="Proteomes" id="UP000801492">
    <property type="component" value="Unassembled WGS sequence"/>
</dbReference>
<gene>
    <name evidence="2" type="ORF">ILUMI_06691</name>
</gene>
<reference evidence="2" key="1">
    <citation type="submission" date="2019-08" db="EMBL/GenBank/DDBJ databases">
        <title>The genome of the North American firefly Photinus pyralis.</title>
        <authorList>
            <consortium name="Photinus pyralis genome working group"/>
            <person name="Fallon T.R."/>
            <person name="Sander Lower S.E."/>
            <person name="Weng J.-K."/>
        </authorList>
    </citation>
    <scope>NUCLEOTIDE SEQUENCE</scope>
    <source>
        <strain evidence="2">TRF0915ILg1</strain>
        <tissue evidence="2">Whole body</tissue>
    </source>
</reference>
<comment type="caution">
    <text evidence="2">The sequence shown here is derived from an EMBL/GenBank/DDBJ whole genome shotgun (WGS) entry which is preliminary data.</text>
</comment>
<proteinExistence type="predicted"/>
<name>A0A8K0DA54_IGNLU</name>
<accession>A0A8K0DA54</accession>
<dbReference type="AlphaFoldDB" id="A0A8K0DA54"/>
<keyword evidence="3" id="KW-1185">Reference proteome</keyword>
<dbReference type="Pfam" id="PF13843">
    <property type="entry name" value="DDE_Tnp_1_7"/>
    <property type="match status" value="1"/>
</dbReference>
<evidence type="ECO:0000313" key="2">
    <source>
        <dbReference type="EMBL" id="KAF2899478.1"/>
    </source>
</evidence>
<feature type="domain" description="PiggyBac transposable element-derived protein" evidence="1">
    <location>
        <begin position="3"/>
        <end position="80"/>
    </location>
</feature>
<evidence type="ECO:0000313" key="3">
    <source>
        <dbReference type="Proteomes" id="UP000801492"/>
    </source>
</evidence>
<sequence length="109" mass="12450">MGGYLIDFEAYQGKNPRANQTYKKKFDKCAAPLMKMIDELGDKKSLRYKFFFDNIFTGTNLLYTLKHNGYGATGTKSLNKDTGIIYVRWVDNSIDKPPVHVLGLNLLHL</sequence>
<evidence type="ECO:0000259" key="1">
    <source>
        <dbReference type="Pfam" id="PF13843"/>
    </source>
</evidence>
<dbReference type="EMBL" id="VTPC01002789">
    <property type="protein sequence ID" value="KAF2899478.1"/>
    <property type="molecule type" value="Genomic_DNA"/>
</dbReference>
<dbReference type="OrthoDB" id="6734919at2759"/>
<organism evidence="2 3">
    <name type="scientific">Ignelater luminosus</name>
    <name type="common">Cucubano</name>
    <name type="synonym">Pyrophorus luminosus</name>
    <dbReference type="NCBI Taxonomy" id="2038154"/>
    <lineage>
        <taxon>Eukaryota</taxon>
        <taxon>Metazoa</taxon>
        <taxon>Ecdysozoa</taxon>
        <taxon>Arthropoda</taxon>
        <taxon>Hexapoda</taxon>
        <taxon>Insecta</taxon>
        <taxon>Pterygota</taxon>
        <taxon>Neoptera</taxon>
        <taxon>Endopterygota</taxon>
        <taxon>Coleoptera</taxon>
        <taxon>Polyphaga</taxon>
        <taxon>Elateriformia</taxon>
        <taxon>Elateroidea</taxon>
        <taxon>Elateridae</taxon>
        <taxon>Agrypninae</taxon>
        <taxon>Pyrophorini</taxon>
        <taxon>Ignelater</taxon>
    </lineage>
</organism>
<protein>
    <recommendedName>
        <fullName evidence="1">PiggyBac transposable element-derived protein domain-containing protein</fullName>
    </recommendedName>
</protein>